<reference evidence="2 3" key="1">
    <citation type="journal article" date="2017" name="Curr. Biol.">
        <title>Genome architecture and evolution of a unichromosomal asexual nematode.</title>
        <authorList>
            <person name="Fradin H."/>
            <person name="Zegar C."/>
            <person name="Gutwein M."/>
            <person name="Lucas J."/>
            <person name="Kovtun M."/>
            <person name="Corcoran D."/>
            <person name="Baugh L.R."/>
            <person name="Kiontke K."/>
            <person name="Gunsalus K."/>
            <person name="Fitch D.H."/>
            <person name="Piano F."/>
        </authorList>
    </citation>
    <scope>NUCLEOTIDE SEQUENCE [LARGE SCALE GENOMIC DNA]</scope>
    <source>
        <strain evidence="2">PF1309</strain>
    </source>
</reference>
<gene>
    <name evidence="2" type="ORF">WR25_05516</name>
</gene>
<protein>
    <submittedName>
        <fullName evidence="2">Uncharacterized protein</fullName>
    </submittedName>
</protein>
<organism evidence="2 3">
    <name type="scientific">Diploscapter pachys</name>
    <dbReference type="NCBI Taxonomy" id="2018661"/>
    <lineage>
        <taxon>Eukaryota</taxon>
        <taxon>Metazoa</taxon>
        <taxon>Ecdysozoa</taxon>
        <taxon>Nematoda</taxon>
        <taxon>Chromadorea</taxon>
        <taxon>Rhabditida</taxon>
        <taxon>Rhabditina</taxon>
        <taxon>Rhabditomorpha</taxon>
        <taxon>Rhabditoidea</taxon>
        <taxon>Rhabditidae</taxon>
        <taxon>Diploscapter</taxon>
    </lineage>
</organism>
<dbReference type="AlphaFoldDB" id="A0A2A2M279"/>
<accession>A0A2A2M279</accession>
<sequence>MSSDCPAAGALIERGDTRQQLVDLPHAHARRHQRVDARIEGGTVDQGDAAHPHSGQRPAVRVRGRGLGDLRGSIGPCERTALQLAAALFQLQLLQVLLLLLLLAQHFLAGHERLGTHVAQGQASQYDTQRYATAINSRQMRLGPRITDKINVPCYLCPTAPVQFCPELQTAIPGCCLRQRPCPGTVCPPTQGR</sequence>
<proteinExistence type="predicted"/>
<comment type="caution">
    <text evidence="2">The sequence shown here is derived from an EMBL/GenBank/DDBJ whole genome shotgun (WGS) entry which is preliminary data.</text>
</comment>
<keyword evidence="3" id="KW-1185">Reference proteome</keyword>
<evidence type="ECO:0000256" key="1">
    <source>
        <dbReference type="SAM" id="MobiDB-lite"/>
    </source>
</evidence>
<feature type="region of interest" description="Disordered" evidence="1">
    <location>
        <begin position="43"/>
        <end position="62"/>
    </location>
</feature>
<evidence type="ECO:0000313" key="3">
    <source>
        <dbReference type="Proteomes" id="UP000218231"/>
    </source>
</evidence>
<name>A0A2A2M279_9BILA</name>
<dbReference type="EMBL" id="LIAE01006162">
    <property type="protein sequence ID" value="PAV92530.1"/>
    <property type="molecule type" value="Genomic_DNA"/>
</dbReference>
<evidence type="ECO:0000313" key="2">
    <source>
        <dbReference type="EMBL" id="PAV92530.1"/>
    </source>
</evidence>
<dbReference type="Proteomes" id="UP000218231">
    <property type="component" value="Unassembled WGS sequence"/>
</dbReference>